<organism evidence="3 4">
    <name type="scientific">Staphylococcus simiae CCM 7213 = CCUG 51256</name>
    <dbReference type="NCBI Taxonomy" id="911238"/>
    <lineage>
        <taxon>Bacteria</taxon>
        <taxon>Bacillati</taxon>
        <taxon>Bacillota</taxon>
        <taxon>Bacilli</taxon>
        <taxon>Bacillales</taxon>
        <taxon>Staphylococcaceae</taxon>
        <taxon>Staphylococcus</taxon>
    </lineage>
</organism>
<dbReference type="RefSeq" id="WP_002465001.1">
    <property type="nucleotide sequence ID" value="NZ_AEUN01000520.1"/>
</dbReference>
<dbReference type="InterPro" id="IPR036938">
    <property type="entry name" value="PAP2/HPO_sf"/>
</dbReference>
<dbReference type="PATRIC" id="fig|911238.3.peg.2046"/>
<dbReference type="PANTHER" id="PTHR14969:SF13">
    <property type="entry name" value="AT30094P"/>
    <property type="match status" value="1"/>
</dbReference>
<feature type="transmembrane region" description="Helical" evidence="1">
    <location>
        <begin position="195"/>
        <end position="218"/>
    </location>
</feature>
<dbReference type="Gene3D" id="1.20.144.10">
    <property type="entry name" value="Phosphatidic acid phosphatase type 2/haloperoxidase"/>
    <property type="match status" value="2"/>
</dbReference>
<feature type="transmembrane region" description="Helical" evidence="1">
    <location>
        <begin position="66"/>
        <end position="91"/>
    </location>
</feature>
<dbReference type="EMBL" id="AEUN01000520">
    <property type="protein sequence ID" value="EHJ06993.1"/>
    <property type="molecule type" value="Genomic_DNA"/>
</dbReference>
<keyword evidence="1" id="KW-0812">Transmembrane</keyword>
<keyword evidence="1" id="KW-0472">Membrane</keyword>
<sequence>MIDSRLTSPKVTVPLFLIALAGFVGVFYSVVTKQTFFKSIDMGSLTWMTEHLGEPQRRFVGNIFNYYMTFCAELGDVKGVIIVAIIVTIVLFIKQRHLAFWFMSVLVSGVIINKLIKDTVERVRPYNHLSVDTGFSFPSGHSNASTLLYLSLMVVIISLATKLSTKVLSGIIMGLIWLSILFCRVYFHAHYVTDVLAGSSLAVLWVALFLAVYPYFIYHRRKHL</sequence>
<comment type="caution">
    <text evidence="3">The sequence shown here is derived from an EMBL/GenBank/DDBJ whole genome shotgun (WGS) entry which is preliminary data.</text>
</comment>
<protein>
    <recommendedName>
        <fullName evidence="2">Phosphatidic acid phosphatase type 2/haloperoxidase domain-containing protein</fullName>
    </recommendedName>
</protein>
<evidence type="ECO:0000256" key="1">
    <source>
        <dbReference type="SAM" id="Phobius"/>
    </source>
</evidence>
<keyword evidence="4" id="KW-1185">Reference proteome</keyword>
<feature type="transmembrane region" description="Helical" evidence="1">
    <location>
        <begin position="142"/>
        <end position="160"/>
    </location>
</feature>
<feature type="transmembrane region" description="Helical" evidence="1">
    <location>
        <begin position="98"/>
        <end position="116"/>
    </location>
</feature>
<proteinExistence type="predicted"/>
<dbReference type="SUPFAM" id="SSF48317">
    <property type="entry name" value="Acid phosphatase/Vanadium-dependent haloperoxidase"/>
    <property type="match status" value="1"/>
</dbReference>
<evidence type="ECO:0000313" key="3">
    <source>
        <dbReference type="EMBL" id="EHJ06993.1"/>
    </source>
</evidence>
<dbReference type="CDD" id="cd03392">
    <property type="entry name" value="PAP2_like_2"/>
    <property type="match status" value="1"/>
</dbReference>
<dbReference type="Pfam" id="PF01569">
    <property type="entry name" value="PAP2"/>
    <property type="match status" value="1"/>
</dbReference>
<dbReference type="AlphaFoldDB" id="G5JLF2"/>
<keyword evidence="1" id="KW-1133">Transmembrane helix</keyword>
<dbReference type="InterPro" id="IPR000326">
    <property type="entry name" value="PAP2/HPO"/>
</dbReference>
<feature type="transmembrane region" description="Helical" evidence="1">
    <location>
        <begin position="167"/>
        <end position="189"/>
    </location>
</feature>
<dbReference type="OrthoDB" id="9789113at2"/>
<gene>
    <name evidence="3" type="ORF">SS7213T_11590</name>
</gene>
<reference evidence="3 4" key="1">
    <citation type="journal article" date="2012" name="BMC Genomics">
        <title>Comparative genomic analysis of the genus Staphylococcus including Staphylococcus aureus and its newly described sister species Staphylococcus simiae.</title>
        <authorList>
            <person name="Suzuki H."/>
            <person name="Lefebure T."/>
            <person name="Pavinski Bitar P."/>
            <person name="Stanhope M.J."/>
        </authorList>
    </citation>
    <scope>NUCLEOTIDE SEQUENCE [LARGE SCALE GENOMIC DNA]</scope>
    <source>
        <strain evidence="3 4">CCM 7213</strain>
    </source>
</reference>
<evidence type="ECO:0000259" key="2">
    <source>
        <dbReference type="SMART" id="SM00014"/>
    </source>
</evidence>
<feature type="transmembrane region" description="Helical" evidence="1">
    <location>
        <begin position="12"/>
        <end position="31"/>
    </location>
</feature>
<dbReference type="Proteomes" id="UP000005413">
    <property type="component" value="Unassembled WGS sequence"/>
</dbReference>
<accession>G5JLF2</accession>
<name>G5JLF2_9STAP</name>
<feature type="domain" description="Phosphatidic acid phosphatase type 2/haloperoxidase" evidence="2">
    <location>
        <begin position="99"/>
        <end position="210"/>
    </location>
</feature>
<evidence type="ECO:0000313" key="4">
    <source>
        <dbReference type="Proteomes" id="UP000005413"/>
    </source>
</evidence>
<dbReference type="SMART" id="SM00014">
    <property type="entry name" value="acidPPc"/>
    <property type="match status" value="1"/>
</dbReference>
<dbReference type="PANTHER" id="PTHR14969">
    <property type="entry name" value="SPHINGOSINE-1-PHOSPHATE PHOSPHOHYDROLASE"/>
    <property type="match status" value="1"/>
</dbReference>